<comment type="caution">
    <text evidence="2">The sequence shown here is derived from an EMBL/GenBank/DDBJ whole genome shotgun (WGS) entry which is preliminary data.</text>
</comment>
<dbReference type="RefSeq" id="WP_402076267.1">
    <property type="nucleotide sequence ID" value="NZ_JBIVGG010000022.1"/>
</dbReference>
<feature type="region of interest" description="Disordered" evidence="1">
    <location>
        <begin position="1"/>
        <end position="34"/>
    </location>
</feature>
<keyword evidence="3" id="KW-1185">Reference proteome</keyword>
<protein>
    <submittedName>
        <fullName evidence="2">Uncharacterized protein</fullName>
    </submittedName>
</protein>
<accession>A0ABW8FS28</accession>
<evidence type="ECO:0000313" key="3">
    <source>
        <dbReference type="Proteomes" id="UP001617511"/>
    </source>
</evidence>
<gene>
    <name evidence="2" type="ORF">ACIP2Z_38970</name>
</gene>
<evidence type="ECO:0000313" key="2">
    <source>
        <dbReference type="EMBL" id="MFJ4084913.1"/>
    </source>
</evidence>
<dbReference type="EMBL" id="JBIVGG010000022">
    <property type="protein sequence ID" value="MFJ4084913.1"/>
    <property type="molecule type" value="Genomic_DNA"/>
</dbReference>
<dbReference type="Proteomes" id="UP001617511">
    <property type="component" value="Unassembled WGS sequence"/>
</dbReference>
<evidence type="ECO:0000256" key="1">
    <source>
        <dbReference type="SAM" id="MobiDB-lite"/>
    </source>
</evidence>
<organism evidence="2 3">
    <name type="scientific">Streptomyces iakyrus</name>
    <dbReference type="NCBI Taxonomy" id="68219"/>
    <lineage>
        <taxon>Bacteria</taxon>
        <taxon>Bacillati</taxon>
        <taxon>Actinomycetota</taxon>
        <taxon>Actinomycetes</taxon>
        <taxon>Kitasatosporales</taxon>
        <taxon>Streptomycetaceae</taxon>
        <taxon>Streptomyces</taxon>
    </lineage>
</organism>
<feature type="region of interest" description="Disordered" evidence="1">
    <location>
        <begin position="43"/>
        <end position="62"/>
    </location>
</feature>
<reference evidence="2 3" key="1">
    <citation type="submission" date="2024-10" db="EMBL/GenBank/DDBJ databases">
        <title>The Natural Products Discovery Center: Release of the First 8490 Sequenced Strains for Exploring Actinobacteria Biosynthetic Diversity.</title>
        <authorList>
            <person name="Kalkreuter E."/>
            <person name="Kautsar S.A."/>
            <person name="Yang D."/>
            <person name="Bader C.D."/>
            <person name="Teijaro C.N."/>
            <person name="Fluegel L."/>
            <person name="Davis C.M."/>
            <person name="Simpson J.R."/>
            <person name="Lauterbach L."/>
            <person name="Steele A.D."/>
            <person name="Gui C."/>
            <person name="Meng S."/>
            <person name="Li G."/>
            <person name="Viehrig K."/>
            <person name="Ye F."/>
            <person name="Su P."/>
            <person name="Kiefer A.F."/>
            <person name="Nichols A."/>
            <person name="Cepeda A.J."/>
            <person name="Yan W."/>
            <person name="Fan B."/>
            <person name="Jiang Y."/>
            <person name="Adhikari A."/>
            <person name="Zheng C.-J."/>
            <person name="Schuster L."/>
            <person name="Cowan T.M."/>
            <person name="Smanski M.J."/>
            <person name="Chevrette M.G."/>
            <person name="De Carvalho L.P.S."/>
            <person name="Shen B."/>
        </authorList>
    </citation>
    <scope>NUCLEOTIDE SEQUENCE [LARGE SCALE GENOMIC DNA]</scope>
    <source>
        <strain evidence="2 3">NPDC089932</strain>
    </source>
</reference>
<name>A0ABW8FS28_9ACTN</name>
<feature type="compositionally biased region" description="Polar residues" evidence="1">
    <location>
        <begin position="48"/>
        <end position="62"/>
    </location>
</feature>
<proteinExistence type="predicted"/>
<sequence>MAGFINRAQQQRDHNGQRNICAADGHPGTEADPLVKTTDGWRVHLSDTTDPNSGFYGQQQGS</sequence>